<dbReference type="InterPro" id="IPR017907">
    <property type="entry name" value="Znf_RING_CS"/>
</dbReference>
<protein>
    <submittedName>
        <fullName evidence="8">Uncharacterized protein</fullName>
    </submittedName>
</protein>
<dbReference type="Pfam" id="PF00643">
    <property type="entry name" value="zf-B_box"/>
    <property type="match status" value="1"/>
</dbReference>
<dbReference type="SUPFAM" id="SSF57850">
    <property type="entry name" value="RING/U-box"/>
    <property type="match status" value="1"/>
</dbReference>
<dbReference type="EnsemblMetazoa" id="G1122.3">
    <property type="protein sequence ID" value="G1122.3:cds"/>
    <property type="gene ID" value="G1122"/>
</dbReference>
<feature type="domain" description="B box-type" evidence="7">
    <location>
        <begin position="155"/>
        <end position="196"/>
    </location>
</feature>
<dbReference type="SMART" id="SM00184">
    <property type="entry name" value="RING"/>
    <property type="match status" value="1"/>
</dbReference>
<evidence type="ECO:0000259" key="6">
    <source>
        <dbReference type="PROSITE" id="PS50089"/>
    </source>
</evidence>
<sequence>MASVKSTITEEFLTCSSCFEIYKDPKTLPCLHSFCKDCINNFTQKRTSVCSYPCPICKESFQLPKNGADGLKTNFFLKNFIEFVISTKKVRKLCSFCLLKGENIDATSLCLTCKDLLCPECADHRHRSTTLTFHHRVVPLSEVTTGKYDDEIRSKQQIPCSQHKEEDLRFFCETCDVTVCRECIFIAHQNHRCIDSSEARKKIEDYMTSLLNSLRQKIQTYQNAEEKAVNSLTKIENEKKEMNESLEKQMNDIIQSMVNSKKRIEEELNEFVKSRENILHQQEEYIESERKLLDETYSFCSNILRCGSDIEILSMKKEIKERLSKLQAENNGEKCYTVEIDLPDIKFCDKINCFQIVRKSNDKETNTPGDEKIAFINKEMKRDKNDKTATQVFQKKPGTFSVKDEEKEPKKPHYISAAWIDDNTVAVIDQGNQSLKLLSREHSVIKSVATSNCTEVSSFKKGIACKSGDIIHIFNSSLELQKSFSAVTTLLTCHPQSTEVCWMSGLNKICILRNNDVKEIAIYEPNRQSHFRNPRYGHVLINSTFAVSDWDEKCVFLIGKSGCIARRKYIDSNPRPGPISSDSSCNLYVCDFQSDSILIFTLGGATLRSVKIGAIAPNPQSIAIMSGKLALITNGRSILEVDLNKFC</sequence>
<dbReference type="SMART" id="SM00336">
    <property type="entry name" value="BBOX"/>
    <property type="match status" value="2"/>
</dbReference>
<keyword evidence="1" id="KW-0479">Metal-binding</keyword>
<evidence type="ECO:0000259" key="7">
    <source>
        <dbReference type="PROSITE" id="PS50119"/>
    </source>
</evidence>
<dbReference type="SUPFAM" id="SSF57845">
    <property type="entry name" value="B-box zinc-binding domain"/>
    <property type="match status" value="1"/>
</dbReference>
<organism evidence="8 9">
    <name type="scientific">Magallana gigas</name>
    <name type="common">Pacific oyster</name>
    <name type="synonym">Crassostrea gigas</name>
    <dbReference type="NCBI Taxonomy" id="29159"/>
    <lineage>
        <taxon>Eukaryota</taxon>
        <taxon>Metazoa</taxon>
        <taxon>Spiralia</taxon>
        <taxon>Lophotrochozoa</taxon>
        <taxon>Mollusca</taxon>
        <taxon>Bivalvia</taxon>
        <taxon>Autobranchia</taxon>
        <taxon>Pteriomorphia</taxon>
        <taxon>Ostreida</taxon>
        <taxon>Ostreoidea</taxon>
        <taxon>Ostreidae</taxon>
        <taxon>Magallana</taxon>
    </lineage>
</organism>
<evidence type="ECO:0000313" key="8">
    <source>
        <dbReference type="EnsemblMetazoa" id="G1122.3:cds"/>
    </source>
</evidence>
<dbReference type="InterPro" id="IPR001841">
    <property type="entry name" value="Znf_RING"/>
</dbReference>
<evidence type="ECO:0000256" key="1">
    <source>
        <dbReference type="ARBA" id="ARBA00022723"/>
    </source>
</evidence>
<dbReference type="PROSITE" id="PS50119">
    <property type="entry name" value="ZF_BBOX"/>
    <property type="match status" value="1"/>
</dbReference>
<dbReference type="InterPro" id="IPR013083">
    <property type="entry name" value="Znf_RING/FYVE/PHD"/>
</dbReference>
<dbReference type="InterPro" id="IPR018957">
    <property type="entry name" value="Znf_C3HC4_RING-type"/>
</dbReference>
<dbReference type="OrthoDB" id="6161695at2759"/>
<evidence type="ECO:0000256" key="2">
    <source>
        <dbReference type="ARBA" id="ARBA00022771"/>
    </source>
</evidence>
<evidence type="ECO:0000256" key="4">
    <source>
        <dbReference type="PROSITE-ProRule" id="PRU00024"/>
    </source>
</evidence>
<keyword evidence="5" id="KW-0175">Coiled coil</keyword>
<dbReference type="GO" id="GO:0060340">
    <property type="term" value="P:positive regulation of type I interferon-mediated signaling pathway"/>
    <property type="evidence" value="ECO:0007669"/>
    <property type="project" value="TreeGrafter"/>
</dbReference>
<dbReference type="InterPro" id="IPR000315">
    <property type="entry name" value="Znf_B-box"/>
</dbReference>
<dbReference type="EnsemblMetazoa" id="G1122.1">
    <property type="protein sequence ID" value="G1122.1:cds"/>
    <property type="gene ID" value="G1122"/>
</dbReference>
<dbReference type="Gene3D" id="3.30.40.10">
    <property type="entry name" value="Zinc/RING finger domain, C3HC4 (zinc finger)"/>
    <property type="match status" value="1"/>
</dbReference>
<dbReference type="PANTHER" id="PTHR25462">
    <property type="entry name" value="BONUS, ISOFORM C-RELATED"/>
    <property type="match status" value="1"/>
</dbReference>
<feature type="coiled-coil region" evidence="5">
    <location>
        <begin position="207"/>
        <end position="281"/>
    </location>
</feature>
<dbReference type="SUPFAM" id="SSF101898">
    <property type="entry name" value="NHL repeat"/>
    <property type="match status" value="1"/>
</dbReference>
<keyword evidence="3" id="KW-0862">Zinc</keyword>
<evidence type="ECO:0000256" key="5">
    <source>
        <dbReference type="SAM" id="Coils"/>
    </source>
</evidence>
<reference evidence="8" key="1">
    <citation type="submission" date="2022-08" db="UniProtKB">
        <authorList>
            <consortium name="EnsemblMetazoa"/>
        </authorList>
    </citation>
    <scope>IDENTIFICATION</scope>
    <source>
        <strain evidence="8">05x7-T-G4-1.051#20</strain>
    </source>
</reference>
<dbReference type="InterPro" id="IPR047153">
    <property type="entry name" value="TRIM45/56/19-like"/>
</dbReference>
<dbReference type="PROSITE" id="PS00518">
    <property type="entry name" value="ZF_RING_1"/>
    <property type="match status" value="1"/>
</dbReference>
<dbReference type="GO" id="GO:0045087">
    <property type="term" value="P:innate immune response"/>
    <property type="evidence" value="ECO:0007669"/>
    <property type="project" value="TreeGrafter"/>
</dbReference>
<dbReference type="Pfam" id="PF00097">
    <property type="entry name" value="zf-C3HC4"/>
    <property type="match status" value="1"/>
</dbReference>
<dbReference type="AlphaFoldDB" id="A0A8W8HVC6"/>
<keyword evidence="9" id="KW-1185">Reference proteome</keyword>
<dbReference type="Proteomes" id="UP000005408">
    <property type="component" value="Unassembled WGS sequence"/>
</dbReference>
<evidence type="ECO:0000313" key="9">
    <source>
        <dbReference type="Proteomes" id="UP000005408"/>
    </source>
</evidence>
<accession>A0A8W8HVC6</accession>
<dbReference type="PANTHER" id="PTHR25462:SF299">
    <property type="entry name" value="E3 UBIQUITIN-PROTEIN LIGASE TRIM56"/>
    <property type="match status" value="1"/>
</dbReference>
<evidence type="ECO:0000256" key="3">
    <source>
        <dbReference type="ARBA" id="ARBA00022833"/>
    </source>
</evidence>
<dbReference type="GO" id="GO:0005654">
    <property type="term" value="C:nucleoplasm"/>
    <property type="evidence" value="ECO:0007669"/>
    <property type="project" value="TreeGrafter"/>
</dbReference>
<dbReference type="GO" id="GO:0061630">
    <property type="term" value="F:ubiquitin protein ligase activity"/>
    <property type="evidence" value="ECO:0007669"/>
    <property type="project" value="TreeGrafter"/>
</dbReference>
<dbReference type="GO" id="GO:0008270">
    <property type="term" value="F:zinc ion binding"/>
    <property type="evidence" value="ECO:0007669"/>
    <property type="project" value="UniProtKB-KW"/>
</dbReference>
<keyword evidence="2 4" id="KW-0863">Zinc-finger</keyword>
<name>A0A8W8HVC6_MAGGI</name>
<dbReference type="OMA" id="NASCESC"/>
<dbReference type="Gene3D" id="3.30.160.60">
    <property type="entry name" value="Classic Zinc Finger"/>
    <property type="match status" value="1"/>
</dbReference>
<feature type="domain" description="RING-type" evidence="6">
    <location>
        <begin position="15"/>
        <end position="58"/>
    </location>
</feature>
<proteinExistence type="predicted"/>
<dbReference type="PROSITE" id="PS50089">
    <property type="entry name" value="ZF_RING_2"/>
    <property type="match status" value="1"/>
</dbReference>